<keyword evidence="2" id="KW-0472">Membrane</keyword>
<keyword evidence="5" id="KW-1185">Reference proteome</keyword>
<dbReference type="EMBL" id="JASZZN010000010">
    <property type="protein sequence ID" value="MDM4016868.1"/>
    <property type="molecule type" value="Genomic_DNA"/>
</dbReference>
<evidence type="ECO:0000259" key="3">
    <source>
        <dbReference type="PROSITE" id="PS50234"/>
    </source>
</evidence>
<organism evidence="4 5">
    <name type="scientific">Roseiconus lacunae</name>
    <dbReference type="NCBI Taxonomy" id="2605694"/>
    <lineage>
        <taxon>Bacteria</taxon>
        <taxon>Pseudomonadati</taxon>
        <taxon>Planctomycetota</taxon>
        <taxon>Planctomycetia</taxon>
        <taxon>Pirellulales</taxon>
        <taxon>Pirellulaceae</taxon>
        <taxon>Roseiconus</taxon>
    </lineage>
</organism>
<dbReference type="PROSITE" id="PS50234">
    <property type="entry name" value="VWFA"/>
    <property type="match status" value="1"/>
</dbReference>
<feature type="domain" description="VWFA" evidence="3">
    <location>
        <begin position="1115"/>
        <end position="1342"/>
    </location>
</feature>
<dbReference type="Gene3D" id="3.40.50.410">
    <property type="entry name" value="von Willebrand factor, type A domain"/>
    <property type="match status" value="1"/>
</dbReference>
<dbReference type="InterPro" id="IPR002035">
    <property type="entry name" value="VWF_A"/>
</dbReference>
<evidence type="ECO:0000313" key="5">
    <source>
        <dbReference type="Proteomes" id="UP001239462"/>
    </source>
</evidence>
<dbReference type="SMART" id="SM00327">
    <property type="entry name" value="VWA"/>
    <property type="match status" value="1"/>
</dbReference>
<dbReference type="Proteomes" id="UP001239462">
    <property type="component" value="Unassembled WGS sequence"/>
</dbReference>
<feature type="transmembrane region" description="Helical" evidence="2">
    <location>
        <begin position="34"/>
        <end position="57"/>
    </location>
</feature>
<dbReference type="SUPFAM" id="SSF53300">
    <property type="entry name" value="vWA-like"/>
    <property type="match status" value="1"/>
</dbReference>
<comment type="caution">
    <text evidence="4">The sequence shown here is derived from an EMBL/GenBank/DDBJ whole genome shotgun (WGS) entry which is preliminary data.</text>
</comment>
<evidence type="ECO:0000256" key="1">
    <source>
        <dbReference type="SAM" id="MobiDB-lite"/>
    </source>
</evidence>
<evidence type="ECO:0000313" key="4">
    <source>
        <dbReference type="EMBL" id="MDM4016868.1"/>
    </source>
</evidence>
<keyword evidence="2" id="KW-1133">Transmembrane helix</keyword>
<protein>
    <submittedName>
        <fullName evidence="4">VWA domain-containing protein</fullName>
    </submittedName>
</protein>
<proteinExistence type="predicted"/>
<dbReference type="InterPro" id="IPR036465">
    <property type="entry name" value="vWFA_dom_sf"/>
</dbReference>
<gene>
    <name evidence="4" type="ORF">QTN89_15585</name>
</gene>
<reference evidence="4 5" key="1">
    <citation type="submission" date="2023-06" db="EMBL/GenBank/DDBJ databases">
        <title>Roseiconus lacunae JC819 isolated from Gulf of Mannar region, Tamil Nadu.</title>
        <authorList>
            <person name="Pk S."/>
            <person name="Ch S."/>
            <person name="Ch V.R."/>
        </authorList>
    </citation>
    <scope>NUCLEOTIDE SEQUENCE [LARGE SCALE GENOMIC DNA]</scope>
    <source>
        <strain evidence="4 5">JC819</strain>
    </source>
</reference>
<sequence>MAKASQRAGWRRSKTGPVRQENEFGSRGRERRKLLFRVSLLTTFAVALAIVLLFVLLRKPSLKVPLIVSVVSSSGSRAVDSPLYTSPNPYAAEDVDLLQAWFQGGPNAPDENVKLISDPRYCSGVMGEGKLVNQIVDPIAGATPGGPNGDMLMVYLSAHGFVDGGKPFLATGDSRADNRDSWVAFEELFLAVETALDGHRYASRGLKVVMFIDAARVGPQWDWGQFTESFAEACEQIVNRAPDRISVVLSADRGQRSWWDPRQGQGLFAAAMVDALTGSADRDENAVVTLGEVADYIGTRVRTSAAVIWDAAQSPKLIGDANRAWALINQPAKRRIAALPAVNVDQLQVDFEQINQLWKRHNRLSQQRHSPLAFDPLGWAALEKRLARLDQLVLAGRNYRDDFNALLSQCGADLTKFENGSPTLPKEMLLSELELRDYFHPIAPPTPELTATIQAWNKKPDVAAVQIPLRSTAATRFLLQWIEENRFESSAIKLADSLLEKLGLAGDARSAQFLEGHLIRLLASDDLQHLSPSQRDLVFRSQRQIREVLFSGDLRVNHWVRGRYDELNSDRLRCLDQLFADSSHSQALGINRWDETVRPQIEQLADAAGRIATAIDRRDEMLHRLPRIGETLLTDIDAFSQQEQLRDDQSRVSLRAATEATRKLIEALRLPRESSIESFEKYARLIEAADADADKAMDAVVGRLKYRIAKAVERKAGDARGLRQVLALLHGTGVDDAFDRNRIQQRLCELIRADKTAIDQTRRDVKLTQIPASEDQVWQWMAIEGRHFWDHWLATVSQPLTSVADSNQLEPDESSRIASANDTAQQSSDLVQTFHNRGGEFRKLVATLVRGELDRNLHTDTVRQSPVDRLAAGADLAEARRSLAQWDTVLRGCTVLFSHSPREVAEIGRARFELDQQLFLNDHARRTLDELWCQAKPGDRAFCVFAADQLLGSRNQNVFYGDLPAKLSGQDLNQRVRSTKAAIESVQTLRPEPSEDLRDGTLLKFVADREIAFFMTVPDSLPPGIVTLASPESGQTTTKALADSKQQRLSIGLRFPKQLPDDASAFNVDLFFRGLRRGGQIKVNDLVGGRRLVYERADYGPPIARVTRTLKEPERLLLVVDCSGSMRTSTAGSGLSRLDVARNALIQFLNGLDPQVEVGLIVFGSRFGFVEKQGQIFPVIENGEQQLAVEELRDGRRTPVGLIRANEGVRYNPNFDVRLVRQTSPVDTDHLDALKNEINDLGAIGVTPTYLAIQKAYETLGTKPGHIIVLTDGKPKVVSTPDLVVNDGSNLAINLANSRRDDIQLTIVKYLDQDTELRRQFPHAKVLDAADGQSLLRYLQDISIKPVVTWQRRRQPASREAAFGDLISIATWPPDGADAVANQPVLPAERYSIRAVVPDSGAPIDESSEVRVEGGERFELQLDETRLVHRPFEYQGSLIRDRLQTEKADAARFIVHSGPMGKRFNRQLALQIAIESATNNRSDGKFTPRPSDVWIEVRGIDRQRRQQGRQQVSFFGLPEFKAGQPIPILLCKIDNFPQQFDQVDVKAWMRFADRPLEGAPLSVSEAKAITIESIPGVSFRTEKTIKDDGNLSVVVTEAYRDERTLATVRVLPSPLPEKSATVIYDDLRVVVREFEYSDVATNVKLSVTDSEEIKTGSTLYAEGNVSIDIDSR</sequence>
<name>A0ABT7PKI5_9BACT</name>
<evidence type="ECO:0000256" key="2">
    <source>
        <dbReference type="SAM" id="Phobius"/>
    </source>
</evidence>
<keyword evidence="2" id="KW-0812">Transmembrane</keyword>
<accession>A0ABT7PKI5</accession>
<feature type="region of interest" description="Disordered" evidence="1">
    <location>
        <begin position="1"/>
        <end position="25"/>
    </location>
</feature>
<dbReference type="RefSeq" id="WP_289164462.1">
    <property type="nucleotide sequence ID" value="NZ_JASZZN010000010.1"/>
</dbReference>